<dbReference type="PROSITE" id="PS50937">
    <property type="entry name" value="HTH_MERR_2"/>
    <property type="match status" value="1"/>
</dbReference>
<organism evidence="4 5">
    <name type="scientific">Streptomyces leeuwenhoekii</name>
    <dbReference type="NCBI Taxonomy" id="1437453"/>
    <lineage>
        <taxon>Bacteria</taxon>
        <taxon>Bacillati</taxon>
        <taxon>Actinomycetota</taxon>
        <taxon>Actinomycetes</taxon>
        <taxon>Kitasatosporales</taxon>
        <taxon>Streptomycetaceae</taxon>
        <taxon>Streptomyces</taxon>
    </lineage>
</organism>
<dbReference type="SMART" id="SM00422">
    <property type="entry name" value="HTH_MERR"/>
    <property type="match status" value="1"/>
</dbReference>
<dbReference type="GO" id="GO:0003677">
    <property type="term" value="F:DNA binding"/>
    <property type="evidence" value="ECO:0007669"/>
    <property type="project" value="UniProtKB-KW"/>
</dbReference>
<evidence type="ECO:0000313" key="5">
    <source>
        <dbReference type="Proteomes" id="UP000035016"/>
    </source>
</evidence>
<evidence type="ECO:0000256" key="2">
    <source>
        <dbReference type="SAM" id="Coils"/>
    </source>
</evidence>
<dbReference type="PROSITE" id="PS00552">
    <property type="entry name" value="HTH_MERR_1"/>
    <property type="match status" value="1"/>
</dbReference>
<dbReference type="InterPro" id="IPR000551">
    <property type="entry name" value="MerR-type_HTH_dom"/>
</dbReference>
<dbReference type="PRINTS" id="PR00040">
    <property type="entry name" value="HTHMERR"/>
</dbReference>
<name>A0A0F7VQ07_STRLW</name>
<dbReference type="SUPFAM" id="SSF46955">
    <property type="entry name" value="Putative DNA-binding domain"/>
    <property type="match status" value="1"/>
</dbReference>
<keyword evidence="4" id="KW-0614">Plasmid</keyword>
<dbReference type="PANTHER" id="PTHR30204:SF93">
    <property type="entry name" value="HTH MERR-TYPE DOMAIN-CONTAINING PROTEIN"/>
    <property type="match status" value="1"/>
</dbReference>
<evidence type="ECO:0000259" key="3">
    <source>
        <dbReference type="PROSITE" id="PS50937"/>
    </source>
</evidence>
<evidence type="ECO:0000256" key="1">
    <source>
        <dbReference type="ARBA" id="ARBA00023125"/>
    </source>
</evidence>
<accession>A0A0F7VQ07</accession>
<geneLocation type="plasmid" evidence="4 5">
    <name>pSLE2</name>
</geneLocation>
<proteinExistence type="predicted"/>
<feature type="domain" description="HTH merR-type" evidence="3">
    <location>
        <begin position="5"/>
        <end position="74"/>
    </location>
</feature>
<dbReference type="AlphaFoldDB" id="A0A0F7VQ07"/>
<sequence>MDGKHMQIGEVAARTELSLRTIRHYEETGLVIPSARSQGGFRLYTESDVQRLMVIRRMKPLGFTLEQMRDLLAATDRLDHADTVDGTERDALLERVRTYEQDASRKIEELRIQLARAEDFAATLRTRLDAARPMGASA</sequence>
<dbReference type="Pfam" id="PF13411">
    <property type="entry name" value="MerR_1"/>
    <property type="match status" value="1"/>
</dbReference>
<feature type="coiled-coil region" evidence="2">
    <location>
        <begin position="89"/>
        <end position="127"/>
    </location>
</feature>
<dbReference type="RefSeq" id="WP_029381282.1">
    <property type="nucleotide sequence ID" value="NZ_AZSD01000031.1"/>
</dbReference>
<dbReference type="InterPro" id="IPR047057">
    <property type="entry name" value="MerR_fam"/>
</dbReference>
<dbReference type="Proteomes" id="UP000035016">
    <property type="component" value="Plasmid pSLE2"/>
</dbReference>
<dbReference type="PANTHER" id="PTHR30204">
    <property type="entry name" value="REDOX-CYCLING DRUG-SENSING TRANSCRIPTIONAL ACTIVATOR SOXR"/>
    <property type="match status" value="1"/>
</dbReference>
<dbReference type="KEGG" id="sle:sle2_146"/>
<dbReference type="Gene3D" id="1.10.1660.10">
    <property type="match status" value="1"/>
</dbReference>
<dbReference type="EMBL" id="LN831789">
    <property type="protein sequence ID" value="CQR59447.1"/>
    <property type="molecule type" value="Genomic_DNA"/>
</dbReference>
<reference evidence="5" key="1">
    <citation type="submission" date="2015-02" db="EMBL/GenBank/DDBJ databases">
        <authorList>
            <person name="Gomez-Escribano P.J."/>
        </authorList>
    </citation>
    <scope>NUCLEOTIDE SEQUENCE [LARGE SCALE GENOMIC DNA]</scope>
    <source>
        <strain evidence="5">C34 (DSM 42122 / NRRL B-24963)</strain>
        <plasmid evidence="5">pSLE2</plasmid>
    </source>
</reference>
<dbReference type="GO" id="GO:0003700">
    <property type="term" value="F:DNA-binding transcription factor activity"/>
    <property type="evidence" value="ECO:0007669"/>
    <property type="project" value="InterPro"/>
</dbReference>
<keyword evidence="2" id="KW-0175">Coiled coil</keyword>
<protein>
    <submittedName>
        <fullName evidence="4">Transcriptional regulator, MerR family</fullName>
    </submittedName>
</protein>
<gene>
    <name evidence="4" type="primary">sle2_146</name>
</gene>
<evidence type="ECO:0000313" key="4">
    <source>
        <dbReference type="EMBL" id="CQR59447.1"/>
    </source>
</evidence>
<keyword evidence="1" id="KW-0238">DNA-binding</keyword>
<dbReference type="InterPro" id="IPR009061">
    <property type="entry name" value="DNA-bd_dom_put_sf"/>
</dbReference>